<evidence type="ECO:0000313" key="2">
    <source>
        <dbReference type="Proteomes" id="UP001178508"/>
    </source>
</evidence>
<evidence type="ECO:0000313" key="1">
    <source>
        <dbReference type="EMBL" id="CAJ1080665.1"/>
    </source>
</evidence>
<reference evidence="1" key="1">
    <citation type="submission" date="2023-08" db="EMBL/GenBank/DDBJ databases">
        <authorList>
            <person name="Alioto T."/>
            <person name="Alioto T."/>
            <person name="Gomez Garrido J."/>
        </authorList>
    </citation>
    <scope>NUCLEOTIDE SEQUENCE</scope>
</reference>
<dbReference type="AlphaFoldDB" id="A0AAV1H531"/>
<protein>
    <submittedName>
        <fullName evidence="1">Uncharacterized protein</fullName>
    </submittedName>
</protein>
<name>A0AAV1H531_XYRNO</name>
<proteinExistence type="predicted"/>
<dbReference type="EMBL" id="OY660882">
    <property type="protein sequence ID" value="CAJ1080665.1"/>
    <property type="molecule type" value="Genomic_DNA"/>
</dbReference>
<accession>A0AAV1H531</accession>
<keyword evidence="2" id="KW-1185">Reference proteome</keyword>
<organism evidence="1 2">
    <name type="scientific">Xyrichtys novacula</name>
    <name type="common">Pearly razorfish</name>
    <name type="synonym">Hemipteronotus novacula</name>
    <dbReference type="NCBI Taxonomy" id="13765"/>
    <lineage>
        <taxon>Eukaryota</taxon>
        <taxon>Metazoa</taxon>
        <taxon>Chordata</taxon>
        <taxon>Craniata</taxon>
        <taxon>Vertebrata</taxon>
        <taxon>Euteleostomi</taxon>
        <taxon>Actinopterygii</taxon>
        <taxon>Neopterygii</taxon>
        <taxon>Teleostei</taxon>
        <taxon>Neoteleostei</taxon>
        <taxon>Acanthomorphata</taxon>
        <taxon>Eupercaria</taxon>
        <taxon>Labriformes</taxon>
        <taxon>Labridae</taxon>
        <taxon>Xyrichtys</taxon>
    </lineage>
</organism>
<sequence>MADGVETCSPLFSRYTLLLLGGLIEAAQQRGESVVMTVENGRCTSQQTAPLAKKKLKVRVGPWEL</sequence>
<gene>
    <name evidence="1" type="ORF">XNOV1_A034901</name>
</gene>
<dbReference type="Proteomes" id="UP001178508">
    <property type="component" value="Chromosome 19"/>
</dbReference>